<protein>
    <submittedName>
        <fullName evidence="1">Uncharacterized protein</fullName>
    </submittedName>
</protein>
<evidence type="ECO:0000313" key="1">
    <source>
        <dbReference type="EMBL" id="QHD70887.1"/>
    </source>
</evidence>
<dbReference type="Proteomes" id="UP000464086">
    <property type="component" value="Plasmid unnamed5"/>
</dbReference>
<gene>
    <name evidence="1" type="ORF">GS397_27710</name>
</gene>
<geneLocation type="plasmid" evidence="1">
    <name>unnamed5</name>
</geneLocation>
<sequence length="86" mass="9368">MLLKQSIRVDAFTMRVSGKVSLVDHSDRTGITVVTLKDGHLNSVMTSLAKGTPWRDVKVGQQRTLECTLMGAYLATTGFDGKCKPV</sequence>
<dbReference type="EMBL" id="CP047223">
    <property type="protein sequence ID" value="QHD70887.1"/>
    <property type="molecule type" value="Genomic_DNA"/>
</dbReference>
<reference evidence="1 2" key="1">
    <citation type="submission" date="2019-12" db="EMBL/GenBank/DDBJ databases">
        <title>Functional and genomic insights into the Sphingobium yanoikuyae YC-JY1, a bacterium efficiently degrading bisphenol A.</title>
        <authorList>
            <person name="Jia Y."/>
            <person name="Li X."/>
            <person name="Wang J."/>
            <person name="Eltoukhy A."/>
            <person name="Lamraoui I."/>
            <person name="Yan Y."/>
        </authorList>
    </citation>
    <scope>NUCLEOTIDE SEQUENCE [LARGE SCALE GENOMIC DNA]</scope>
    <source>
        <strain evidence="1 2">YC-JY1</strain>
        <plasmid evidence="1 2">unnamed5</plasmid>
    </source>
</reference>
<dbReference type="AlphaFoldDB" id="A0A6P1GQM5"/>
<organism evidence="1 2">
    <name type="scientific">Sphingobium yanoikuyae</name>
    <name type="common">Sphingomonas yanoikuyae</name>
    <dbReference type="NCBI Taxonomy" id="13690"/>
    <lineage>
        <taxon>Bacteria</taxon>
        <taxon>Pseudomonadati</taxon>
        <taxon>Pseudomonadota</taxon>
        <taxon>Alphaproteobacteria</taxon>
        <taxon>Sphingomonadales</taxon>
        <taxon>Sphingomonadaceae</taxon>
        <taxon>Sphingobium</taxon>
    </lineage>
</organism>
<keyword evidence="1" id="KW-0614">Plasmid</keyword>
<accession>A0A6P1GQM5</accession>
<evidence type="ECO:0000313" key="2">
    <source>
        <dbReference type="Proteomes" id="UP000464086"/>
    </source>
</evidence>
<name>A0A6P1GQM5_SPHYA</name>
<proteinExistence type="predicted"/>
<dbReference type="RefSeq" id="WP_159368335.1">
    <property type="nucleotide sequence ID" value="NZ_CP047223.1"/>
</dbReference>